<dbReference type="EMBL" id="GEDV01011091">
    <property type="protein sequence ID" value="JAP77466.1"/>
    <property type="molecule type" value="Transcribed_RNA"/>
</dbReference>
<reference evidence="2" key="1">
    <citation type="journal article" date="2016" name="Ticks Tick Borne Dis.">
        <title>De novo assembly and annotation of the salivary gland transcriptome of Rhipicephalus appendiculatus male and female ticks during blood feeding.</title>
        <authorList>
            <person name="de Castro M.H."/>
            <person name="de Klerk D."/>
            <person name="Pienaar R."/>
            <person name="Latif A.A."/>
            <person name="Rees D.J."/>
            <person name="Mans B.J."/>
        </authorList>
    </citation>
    <scope>NUCLEOTIDE SEQUENCE</scope>
    <source>
        <tissue evidence="2">Salivary glands</tissue>
    </source>
</reference>
<protein>
    <recommendedName>
        <fullName evidence="3">Glycine rich superfamily member</fullName>
    </recommendedName>
</protein>
<keyword evidence="1" id="KW-0732">Signal</keyword>
<name>A0A131YH87_RHIAP</name>
<dbReference type="AlphaFoldDB" id="A0A131YH87"/>
<feature type="signal peptide" evidence="1">
    <location>
        <begin position="1"/>
        <end position="19"/>
    </location>
</feature>
<organism evidence="2">
    <name type="scientific">Rhipicephalus appendiculatus</name>
    <name type="common">Brown ear tick</name>
    <dbReference type="NCBI Taxonomy" id="34631"/>
    <lineage>
        <taxon>Eukaryota</taxon>
        <taxon>Metazoa</taxon>
        <taxon>Ecdysozoa</taxon>
        <taxon>Arthropoda</taxon>
        <taxon>Chelicerata</taxon>
        <taxon>Arachnida</taxon>
        <taxon>Acari</taxon>
        <taxon>Parasitiformes</taxon>
        <taxon>Ixodida</taxon>
        <taxon>Ixodoidea</taxon>
        <taxon>Ixodidae</taxon>
        <taxon>Rhipicephalinae</taxon>
        <taxon>Rhipicephalus</taxon>
        <taxon>Rhipicephalus</taxon>
    </lineage>
</organism>
<proteinExistence type="predicted"/>
<evidence type="ECO:0008006" key="3">
    <source>
        <dbReference type="Google" id="ProtNLM"/>
    </source>
</evidence>
<sequence>MKRAVAMIVITLLLGLALGHGHHGKKGSHVVLVRRPVYQQPHCFDHYGHGGHHGGFFKKHGHHGGLGHHGGHHHVPFAY</sequence>
<evidence type="ECO:0000256" key="1">
    <source>
        <dbReference type="SAM" id="SignalP"/>
    </source>
</evidence>
<evidence type="ECO:0000313" key="2">
    <source>
        <dbReference type="EMBL" id="JAP77466.1"/>
    </source>
</evidence>
<accession>A0A131YH87</accession>
<feature type="chain" id="PRO_5007285232" description="Glycine rich superfamily member" evidence="1">
    <location>
        <begin position="20"/>
        <end position="79"/>
    </location>
</feature>